<gene>
    <name evidence="2" type="ORF">EV190_101331</name>
</gene>
<dbReference type="PROSITE" id="PS51318">
    <property type="entry name" value="TAT"/>
    <property type="match status" value="1"/>
</dbReference>
<keyword evidence="1" id="KW-0472">Membrane</keyword>
<evidence type="ECO:0000256" key="1">
    <source>
        <dbReference type="SAM" id="Phobius"/>
    </source>
</evidence>
<evidence type="ECO:0000313" key="2">
    <source>
        <dbReference type="EMBL" id="TDQ55010.1"/>
    </source>
</evidence>
<sequence length="184" mass="18811">MNDLDNNSRRVLLIIAAAAVIALTLGFSITRLFGENDPAVSADSPPSPANGTDVVGLLPNSEDELRQAVAVAEEFTAVFLSGDDQRAGELATPGYADMLAAGGAAPPVLGEEVPPSAADVEVAAEVTGIRDLAADSVTYLVRADVTAPDAGEQRFEYAVNLARSDGAWLVNGFQDAALGDAGAV</sequence>
<proteinExistence type="predicted"/>
<feature type="transmembrane region" description="Helical" evidence="1">
    <location>
        <begin position="12"/>
        <end position="34"/>
    </location>
</feature>
<dbReference type="EMBL" id="SNYN01000001">
    <property type="protein sequence ID" value="TDQ55010.1"/>
    <property type="molecule type" value="Genomic_DNA"/>
</dbReference>
<accession>A0A4V3D975</accession>
<keyword evidence="3" id="KW-1185">Reference proteome</keyword>
<organism evidence="2 3">
    <name type="scientific">Actinorugispora endophytica</name>
    <dbReference type="NCBI Taxonomy" id="1605990"/>
    <lineage>
        <taxon>Bacteria</taxon>
        <taxon>Bacillati</taxon>
        <taxon>Actinomycetota</taxon>
        <taxon>Actinomycetes</taxon>
        <taxon>Streptosporangiales</taxon>
        <taxon>Nocardiopsidaceae</taxon>
        <taxon>Actinorugispora</taxon>
    </lineage>
</organism>
<evidence type="ECO:0008006" key="4">
    <source>
        <dbReference type="Google" id="ProtNLM"/>
    </source>
</evidence>
<evidence type="ECO:0000313" key="3">
    <source>
        <dbReference type="Proteomes" id="UP000295281"/>
    </source>
</evidence>
<dbReference type="Proteomes" id="UP000295281">
    <property type="component" value="Unassembled WGS sequence"/>
</dbReference>
<keyword evidence="1" id="KW-1133">Transmembrane helix</keyword>
<protein>
    <recommendedName>
        <fullName evidence="4">Mce-associated membrane protein</fullName>
    </recommendedName>
</protein>
<keyword evidence="1" id="KW-0812">Transmembrane</keyword>
<reference evidence="2 3" key="1">
    <citation type="submission" date="2019-03" db="EMBL/GenBank/DDBJ databases">
        <title>Genomic Encyclopedia of Type Strains, Phase IV (KMG-IV): sequencing the most valuable type-strain genomes for metagenomic binning, comparative biology and taxonomic classification.</title>
        <authorList>
            <person name="Goeker M."/>
        </authorList>
    </citation>
    <scope>NUCLEOTIDE SEQUENCE [LARGE SCALE GENOMIC DNA]</scope>
    <source>
        <strain evidence="2 3">DSM 46770</strain>
    </source>
</reference>
<dbReference type="AlphaFoldDB" id="A0A4V3D975"/>
<dbReference type="InterPro" id="IPR006311">
    <property type="entry name" value="TAT_signal"/>
</dbReference>
<comment type="caution">
    <text evidence="2">The sequence shown here is derived from an EMBL/GenBank/DDBJ whole genome shotgun (WGS) entry which is preliminary data.</text>
</comment>
<name>A0A4V3D975_9ACTN</name>